<dbReference type="InterPro" id="IPR002043">
    <property type="entry name" value="UDG_fam1"/>
</dbReference>
<dbReference type="SUPFAM" id="SSF52141">
    <property type="entry name" value="Uracil-DNA glycosylase-like"/>
    <property type="match status" value="1"/>
</dbReference>
<accession>A0A4S4NKP9</accession>
<evidence type="ECO:0000256" key="11">
    <source>
        <dbReference type="RuleBase" id="RU003780"/>
    </source>
</evidence>
<evidence type="ECO:0000256" key="5">
    <source>
        <dbReference type="ARBA" id="ARBA00018429"/>
    </source>
</evidence>
<evidence type="ECO:0000256" key="10">
    <source>
        <dbReference type="PROSITE-ProRule" id="PRU10072"/>
    </source>
</evidence>
<evidence type="ECO:0000313" key="13">
    <source>
        <dbReference type="EMBL" id="THH38851.1"/>
    </source>
</evidence>
<keyword evidence="13" id="KW-0326">Glycosidase</keyword>
<proteinExistence type="inferred from homology"/>
<evidence type="ECO:0000256" key="1">
    <source>
        <dbReference type="ARBA" id="ARBA00001400"/>
    </source>
</evidence>
<dbReference type="PANTHER" id="PTHR11264:SF0">
    <property type="entry name" value="URACIL-DNA GLYCOSYLASE"/>
    <property type="match status" value="1"/>
</dbReference>
<dbReference type="GO" id="GO:0004844">
    <property type="term" value="F:uracil DNA N-glycosylase activity"/>
    <property type="evidence" value="ECO:0007669"/>
    <property type="project" value="UniProtKB-UniRule"/>
</dbReference>
<comment type="catalytic activity">
    <reaction evidence="1 9 11">
        <text>Hydrolyzes single-stranded DNA or mismatched double-stranded DNA and polynucleotides, releasing free uracil.</text>
        <dbReference type="EC" id="3.2.2.27"/>
    </reaction>
</comment>
<dbReference type="CDD" id="cd10027">
    <property type="entry name" value="UDG-F1-like"/>
    <property type="match status" value="1"/>
</dbReference>
<dbReference type="SMART" id="SM00987">
    <property type="entry name" value="UreE_C"/>
    <property type="match status" value="1"/>
</dbReference>
<dbReference type="Gene3D" id="3.40.470.10">
    <property type="entry name" value="Uracil-DNA glycosylase-like domain"/>
    <property type="match status" value="1"/>
</dbReference>
<dbReference type="EC" id="3.2.2.27" evidence="4 9"/>
<evidence type="ECO:0000256" key="8">
    <source>
        <dbReference type="ARBA" id="ARBA00023204"/>
    </source>
</evidence>
<dbReference type="InterPro" id="IPR036895">
    <property type="entry name" value="Uracil-DNA_glycosylase-like_sf"/>
</dbReference>
<dbReference type="HAMAP" id="MF_00148">
    <property type="entry name" value="UDG"/>
    <property type="match status" value="1"/>
</dbReference>
<evidence type="ECO:0000256" key="9">
    <source>
        <dbReference type="HAMAP-Rule" id="MF_00148"/>
    </source>
</evidence>
<keyword evidence="6 9" id="KW-0227">DNA damage</keyword>
<dbReference type="NCBIfam" id="TIGR00628">
    <property type="entry name" value="ung"/>
    <property type="match status" value="1"/>
</dbReference>
<evidence type="ECO:0000256" key="2">
    <source>
        <dbReference type="ARBA" id="ARBA00002631"/>
    </source>
</evidence>
<keyword evidence="8 9" id="KW-0234">DNA repair</keyword>
<dbReference type="RefSeq" id="WP_136461771.1">
    <property type="nucleotide sequence ID" value="NZ_SRKY01000001.1"/>
</dbReference>
<dbReference type="GO" id="GO:0005737">
    <property type="term" value="C:cytoplasm"/>
    <property type="evidence" value="ECO:0007669"/>
    <property type="project" value="UniProtKB-SubCell"/>
</dbReference>
<comment type="caution">
    <text evidence="13">The sequence shown here is derived from an EMBL/GenBank/DDBJ whole genome shotgun (WGS) entry which is preliminary data.</text>
</comment>
<dbReference type="PROSITE" id="PS00130">
    <property type="entry name" value="U_DNA_GLYCOSYLASE"/>
    <property type="match status" value="1"/>
</dbReference>
<dbReference type="GO" id="GO:0097510">
    <property type="term" value="P:base-excision repair, AP site formation via deaminated base removal"/>
    <property type="evidence" value="ECO:0007669"/>
    <property type="project" value="TreeGrafter"/>
</dbReference>
<dbReference type="AlphaFoldDB" id="A0A4S4NKP9"/>
<evidence type="ECO:0000313" key="14">
    <source>
        <dbReference type="Proteomes" id="UP000306602"/>
    </source>
</evidence>
<evidence type="ECO:0000256" key="7">
    <source>
        <dbReference type="ARBA" id="ARBA00022801"/>
    </source>
</evidence>
<keyword evidence="14" id="KW-1185">Reference proteome</keyword>
<comment type="similarity">
    <text evidence="3 9 11">Belongs to the uracil-DNA glycosylase (UDG) superfamily. UNG family.</text>
</comment>
<evidence type="ECO:0000256" key="4">
    <source>
        <dbReference type="ARBA" id="ARBA00012030"/>
    </source>
</evidence>
<sequence length="219" mass="24097">MKLDLSRLGDWSTLPFFTAQLPQIETRLAQEDGPVFPPAPQVFAALERCQPDATRVVILGQDPYHTPGKADGLAFSIPNGFPGRLDSLGNIIKELQDDLKVTRTQTALQDWADQGVLLLNTSLTVPQGKAGGHKALGWAALVRDVLERLADRPRAYVLWGSHAQKVAAKVDPTRNLKIETAHPSPLSAYRGFFGSRPFSTVNQWLKDHGDTEINWTQAP</sequence>
<dbReference type="NCBIfam" id="NF003588">
    <property type="entry name" value="PRK05254.1-1"/>
    <property type="match status" value="1"/>
</dbReference>
<dbReference type="EMBL" id="SRKY01000001">
    <property type="protein sequence ID" value="THH38851.1"/>
    <property type="molecule type" value="Genomic_DNA"/>
</dbReference>
<evidence type="ECO:0000259" key="12">
    <source>
        <dbReference type="SMART" id="SM00986"/>
    </source>
</evidence>
<comment type="function">
    <text evidence="2 9 11">Excises uracil residues from the DNA which can arise as a result of misincorporation of dUMP residues by DNA polymerase or due to deamination of cytosine.</text>
</comment>
<keyword evidence="7 9" id="KW-0378">Hydrolase</keyword>
<reference evidence="13 14" key="1">
    <citation type="submission" date="2019-04" db="EMBL/GenBank/DDBJ databases">
        <title>Shimia ponticola sp. nov., isolated from seawater.</title>
        <authorList>
            <person name="Kim Y.-O."/>
            <person name="Yoon J.-H."/>
        </authorList>
    </citation>
    <scope>NUCLEOTIDE SEQUENCE [LARGE SCALE GENOMIC DNA]</scope>
    <source>
        <strain evidence="13 14">MYP11</strain>
    </source>
</reference>
<dbReference type="InterPro" id="IPR018085">
    <property type="entry name" value="Ura-DNA_Glyclase_AS"/>
</dbReference>
<evidence type="ECO:0000256" key="6">
    <source>
        <dbReference type="ARBA" id="ARBA00022763"/>
    </source>
</evidence>
<evidence type="ECO:0000256" key="3">
    <source>
        <dbReference type="ARBA" id="ARBA00008184"/>
    </source>
</evidence>
<dbReference type="SMART" id="SM00986">
    <property type="entry name" value="UDG"/>
    <property type="match status" value="1"/>
</dbReference>
<gene>
    <name evidence="9" type="primary">ung</name>
    <name evidence="13" type="ORF">E4Z66_04645</name>
</gene>
<dbReference type="Proteomes" id="UP000306602">
    <property type="component" value="Unassembled WGS sequence"/>
</dbReference>
<organism evidence="13 14">
    <name type="scientific">Aliishimia ponticola</name>
    <dbReference type="NCBI Taxonomy" id="2499833"/>
    <lineage>
        <taxon>Bacteria</taxon>
        <taxon>Pseudomonadati</taxon>
        <taxon>Pseudomonadota</taxon>
        <taxon>Alphaproteobacteria</taxon>
        <taxon>Rhodobacterales</taxon>
        <taxon>Paracoccaceae</taxon>
        <taxon>Aliishimia</taxon>
    </lineage>
</organism>
<feature type="domain" description="Uracil-DNA glycosylase-like" evidence="12">
    <location>
        <begin position="47"/>
        <end position="205"/>
    </location>
</feature>
<comment type="subcellular location">
    <subcellularLocation>
        <location evidence="9">Cytoplasm</location>
    </subcellularLocation>
</comment>
<dbReference type="InterPro" id="IPR005122">
    <property type="entry name" value="Uracil-DNA_glycosylase-like"/>
</dbReference>
<name>A0A4S4NKP9_9RHOB</name>
<feature type="active site" description="Proton acceptor" evidence="9 10">
    <location>
        <position position="62"/>
    </location>
</feature>
<protein>
    <recommendedName>
        <fullName evidence="5 9">Uracil-DNA glycosylase</fullName>
        <shortName evidence="9">UDG</shortName>
        <ecNumber evidence="4 9">3.2.2.27</ecNumber>
    </recommendedName>
</protein>
<dbReference type="PANTHER" id="PTHR11264">
    <property type="entry name" value="URACIL-DNA GLYCOSYLASE"/>
    <property type="match status" value="1"/>
</dbReference>
<dbReference type="NCBIfam" id="NF003592">
    <property type="entry name" value="PRK05254.1-5"/>
    <property type="match status" value="1"/>
</dbReference>
<keyword evidence="9" id="KW-0963">Cytoplasm</keyword>
<dbReference type="Pfam" id="PF03167">
    <property type="entry name" value="UDG"/>
    <property type="match status" value="1"/>
</dbReference>
<dbReference type="OrthoDB" id="9804372at2"/>